<protein>
    <submittedName>
        <fullName evidence="11">MBOAT family protein</fullName>
    </submittedName>
</protein>
<keyword evidence="6 10" id="KW-1133">Transmembrane helix</keyword>
<comment type="similarity">
    <text evidence="2 9">Belongs to the membrane-bound acyltransferase family.</text>
</comment>
<gene>
    <name evidence="11" type="ORF">CQA58_00535</name>
</gene>
<dbReference type="InterPro" id="IPR051085">
    <property type="entry name" value="MB_O-acyltransferase"/>
</dbReference>
<sequence length="511" mass="58657">MLFNSYIFIFAFLPIMLIGFYVLKRLGYFRASKVFLVCGSLFFYGFWKLSYLPILLLSIIANYLLATKIASTPTALGGGGYRKLWLIVGIIFNLLLLGGFKYTDFLLTNLNSLFSLSLPLPHILLPLALSFVTFQQIAFLVDTYRSEEIKRIDFIDYSLFITFFPQLIAGPIVHHKEMMPQFASLLSKGKELVDWERFARGLFIFSIGLFKKVVVADNFAIYANNGFNAVESGGTLNFLESWLTSLSYTFQLYFDFSGYCDMAIGIALFFGITLPINFNSPYKASNIKEFWKRWHMTLGRFLTEYLYIPLGGNKRGFSRELVNVFIVFTLSGIWHGAGWGFIIWGVLHASAMVVQRVYRNILKSVFGIEEIRSKLYTAMCWILAFNFINLSWVFFRSESVSGAMSMLKSMVGMNGIALPIALLEWCKKIGFDNLFTFYPNPFFNVSGIFTDTIAMLVYFAFAIPIILFCKNSRELSISPSNNLRVIISFVFWYALIRIHFSPLQEFLYFNF</sequence>
<evidence type="ECO:0000256" key="2">
    <source>
        <dbReference type="ARBA" id="ARBA00010323"/>
    </source>
</evidence>
<evidence type="ECO:0000256" key="7">
    <source>
        <dbReference type="ARBA" id="ARBA00023136"/>
    </source>
</evidence>
<proteinExistence type="inferred from homology"/>
<feature type="transmembrane region" description="Helical" evidence="10">
    <location>
        <begin position="481"/>
        <end position="500"/>
    </location>
</feature>
<dbReference type="GO" id="GO:0016746">
    <property type="term" value="F:acyltransferase activity"/>
    <property type="evidence" value="ECO:0007669"/>
    <property type="project" value="UniProtKB-KW"/>
</dbReference>
<evidence type="ECO:0000256" key="4">
    <source>
        <dbReference type="ARBA" id="ARBA00022679"/>
    </source>
</evidence>
<dbReference type="PIRSF" id="PIRSF500217">
    <property type="entry name" value="AlgI"/>
    <property type="match status" value="1"/>
</dbReference>
<feature type="transmembrane region" description="Helical" evidence="10">
    <location>
        <begin position="154"/>
        <end position="173"/>
    </location>
</feature>
<evidence type="ECO:0000256" key="1">
    <source>
        <dbReference type="ARBA" id="ARBA00004651"/>
    </source>
</evidence>
<keyword evidence="12" id="KW-1185">Reference proteome</keyword>
<keyword evidence="7 9" id="KW-0472">Membrane</keyword>
<dbReference type="OrthoDB" id="139172at2"/>
<dbReference type="GO" id="GO:0005886">
    <property type="term" value="C:plasma membrane"/>
    <property type="evidence" value="ECO:0007669"/>
    <property type="project" value="UniProtKB-SubCell"/>
</dbReference>
<feature type="transmembrane region" description="Helical" evidence="10">
    <location>
        <begin position="445"/>
        <end position="469"/>
    </location>
</feature>
<dbReference type="InterPro" id="IPR028362">
    <property type="entry name" value="AlgI"/>
</dbReference>
<name>A0A3D8J4P9_9HELI</name>
<dbReference type="EMBL" id="NXLV01000001">
    <property type="protein sequence ID" value="RDU72125.1"/>
    <property type="molecule type" value="Genomic_DNA"/>
</dbReference>
<keyword evidence="8 9" id="KW-0012">Acyltransferase</keyword>
<dbReference type="GO" id="GO:0042121">
    <property type="term" value="P:alginic acid biosynthetic process"/>
    <property type="evidence" value="ECO:0007669"/>
    <property type="project" value="InterPro"/>
</dbReference>
<dbReference type="InterPro" id="IPR024194">
    <property type="entry name" value="Ac/AlaTfrase_AlgI/DltB"/>
</dbReference>
<reference evidence="11 12" key="1">
    <citation type="submission" date="2018-04" db="EMBL/GenBank/DDBJ databases">
        <title>Novel Campyloabacter and Helicobacter Species and Strains.</title>
        <authorList>
            <person name="Mannion A.J."/>
            <person name="Shen Z."/>
            <person name="Fox J.G."/>
        </authorList>
    </citation>
    <scope>NUCLEOTIDE SEQUENCE [LARGE SCALE GENOMIC DNA]</scope>
    <source>
        <strain evidence="11 12">MIT 04-9366</strain>
    </source>
</reference>
<keyword evidence="4 9" id="KW-0808">Transferase</keyword>
<feature type="transmembrane region" description="Helical" evidence="10">
    <location>
        <begin position="53"/>
        <end position="72"/>
    </location>
</feature>
<dbReference type="PANTHER" id="PTHR13285">
    <property type="entry name" value="ACYLTRANSFERASE"/>
    <property type="match status" value="1"/>
</dbReference>
<feature type="transmembrane region" description="Helical" evidence="10">
    <location>
        <begin position="375"/>
        <end position="395"/>
    </location>
</feature>
<evidence type="ECO:0000256" key="8">
    <source>
        <dbReference type="ARBA" id="ARBA00023315"/>
    </source>
</evidence>
<evidence type="ECO:0000313" key="12">
    <source>
        <dbReference type="Proteomes" id="UP000257045"/>
    </source>
</evidence>
<evidence type="ECO:0000313" key="11">
    <source>
        <dbReference type="EMBL" id="RDU72125.1"/>
    </source>
</evidence>
<accession>A0A3D8J4P9</accession>
<feature type="transmembrane region" description="Helical" evidence="10">
    <location>
        <begin position="84"/>
        <end position="103"/>
    </location>
</feature>
<dbReference type="InterPro" id="IPR004299">
    <property type="entry name" value="MBOAT_fam"/>
</dbReference>
<dbReference type="AlphaFoldDB" id="A0A3D8J4P9"/>
<keyword evidence="3 9" id="KW-1003">Cell membrane</keyword>
<comment type="caution">
    <text evidence="11">The sequence shown here is derived from an EMBL/GenBank/DDBJ whole genome shotgun (WGS) entry which is preliminary data.</text>
</comment>
<evidence type="ECO:0000256" key="5">
    <source>
        <dbReference type="ARBA" id="ARBA00022692"/>
    </source>
</evidence>
<evidence type="ECO:0000256" key="9">
    <source>
        <dbReference type="PIRNR" id="PIRNR016636"/>
    </source>
</evidence>
<dbReference type="Proteomes" id="UP000257045">
    <property type="component" value="Unassembled WGS sequence"/>
</dbReference>
<feature type="transmembrane region" description="Helical" evidence="10">
    <location>
        <begin position="256"/>
        <end position="278"/>
    </location>
</feature>
<keyword evidence="5 10" id="KW-0812">Transmembrane</keyword>
<dbReference type="RefSeq" id="WP_115568755.1">
    <property type="nucleotide sequence ID" value="NZ_NXLV01000001.1"/>
</dbReference>
<comment type="subcellular location">
    <subcellularLocation>
        <location evidence="1">Cell membrane</location>
        <topology evidence="1">Multi-pass membrane protein</topology>
    </subcellularLocation>
</comment>
<feature type="transmembrane region" description="Helical" evidence="10">
    <location>
        <begin position="321"/>
        <end position="347"/>
    </location>
</feature>
<dbReference type="PANTHER" id="PTHR13285:SF23">
    <property type="entry name" value="TEICHOIC ACID D-ALANYLTRANSFERASE"/>
    <property type="match status" value="1"/>
</dbReference>
<evidence type="ECO:0000256" key="10">
    <source>
        <dbReference type="SAM" id="Phobius"/>
    </source>
</evidence>
<evidence type="ECO:0000256" key="6">
    <source>
        <dbReference type="ARBA" id="ARBA00022989"/>
    </source>
</evidence>
<dbReference type="PIRSF" id="PIRSF016636">
    <property type="entry name" value="AlgI_DltB"/>
    <property type="match status" value="1"/>
</dbReference>
<organism evidence="11 12">
    <name type="scientific">Helicobacter brantae</name>
    <dbReference type="NCBI Taxonomy" id="375927"/>
    <lineage>
        <taxon>Bacteria</taxon>
        <taxon>Pseudomonadati</taxon>
        <taxon>Campylobacterota</taxon>
        <taxon>Epsilonproteobacteria</taxon>
        <taxon>Campylobacterales</taxon>
        <taxon>Helicobacteraceae</taxon>
        <taxon>Helicobacter</taxon>
    </lineage>
</organism>
<feature type="transmembrane region" description="Helical" evidence="10">
    <location>
        <begin position="123"/>
        <end position="142"/>
    </location>
</feature>
<evidence type="ECO:0000256" key="3">
    <source>
        <dbReference type="ARBA" id="ARBA00022475"/>
    </source>
</evidence>
<feature type="transmembrane region" description="Helical" evidence="10">
    <location>
        <begin position="407"/>
        <end position="425"/>
    </location>
</feature>
<dbReference type="Pfam" id="PF03062">
    <property type="entry name" value="MBOAT"/>
    <property type="match status" value="1"/>
</dbReference>
<feature type="transmembrane region" description="Helical" evidence="10">
    <location>
        <begin position="6"/>
        <end position="23"/>
    </location>
</feature>